<dbReference type="EMBL" id="CAUYUJ010014505">
    <property type="protein sequence ID" value="CAK0842087.1"/>
    <property type="molecule type" value="Genomic_DNA"/>
</dbReference>
<feature type="non-terminal residue" evidence="1">
    <location>
        <position position="219"/>
    </location>
</feature>
<reference evidence="1" key="1">
    <citation type="submission" date="2023-10" db="EMBL/GenBank/DDBJ databases">
        <authorList>
            <person name="Chen Y."/>
            <person name="Shah S."/>
            <person name="Dougan E. K."/>
            <person name="Thang M."/>
            <person name="Chan C."/>
        </authorList>
    </citation>
    <scope>NUCLEOTIDE SEQUENCE [LARGE SCALE GENOMIC DNA]</scope>
</reference>
<comment type="caution">
    <text evidence="1">The sequence shown here is derived from an EMBL/GenBank/DDBJ whole genome shotgun (WGS) entry which is preliminary data.</text>
</comment>
<protein>
    <recommendedName>
        <fullName evidence="3">Endonuclease/exonuclease/phosphatase domain-containing protein</fullName>
    </recommendedName>
</protein>
<sequence length="219" mass="24823">GYWQLGNRIASLKLRTSNGRFTICTAYAPHNEKPTEEKVCFYDVLHNHATRIRGCGSRVFFGDWNARLGRRRAGEEDVTGECSFGREAIEQVELPNRDLRVDFCMTFDLVVANALLDPPDSFKATFRETGVAPSSPVTWETFKRFGFDDNAGPPNKPWISQTTLSLLAEKREARHAGNWAEKAIRKRAKLSAKRDRAAWLESLTADGTWNCIKEIKQIT</sequence>
<feature type="non-terminal residue" evidence="1">
    <location>
        <position position="1"/>
    </location>
</feature>
<evidence type="ECO:0000313" key="2">
    <source>
        <dbReference type="Proteomes" id="UP001189429"/>
    </source>
</evidence>
<evidence type="ECO:0008006" key="3">
    <source>
        <dbReference type="Google" id="ProtNLM"/>
    </source>
</evidence>
<dbReference type="InterPro" id="IPR036691">
    <property type="entry name" value="Endo/exonu/phosph_ase_sf"/>
</dbReference>
<dbReference type="Gene3D" id="3.60.10.10">
    <property type="entry name" value="Endonuclease/exonuclease/phosphatase"/>
    <property type="match status" value="1"/>
</dbReference>
<evidence type="ECO:0000313" key="1">
    <source>
        <dbReference type="EMBL" id="CAK0842087.1"/>
    </source>
</evidence>
<dbReference type="Proteomes" id="UP001189429">
    <property type="component" value="Unassembled WGS sequence"/>
</dbReference>
<keyword evidence="2" id="KW-1185">Reference proteome</keyword>
<proteinExistence type="predicted"/>
<gene>
    <name evidence="1" type="ORF">PCOR1329_LOCUS37121</name>
</gene>
<name>A0ABN9TAS6_9DINO</name>
<organism evidence="1 2">
    <name type="scientific">Prorocentrum cordatum</name>
    <dbReference type="NCBI Taxonomy" id="2364126"/>
    <lineage>
        <taxon>Eukaryota</taxon>
        <taxon>Sar</taxon>
        <taxon>Alveolata</taxon>
        <taxon>Dinophyceae</taxon>
        <taxon>Prorocentrales</taxon>
        <taxon>Prorocentraceae</taxon>
        <taxon>Prorocentrum</taxon>
    </lineage>
</organism>
<dbReference type="SUPFAM" id="SSF56219">
    <property type="entry name" value="DNase I-like"/>
    <property type="match status" value="1"/>
</dbReference>
<accession>A0ABN9TAS6</accession>